<organism evidence="1 2">
    <name type="scientific">Pontibacillus salipaludis</name>
    <dbReference type="NCBI Taxonomy" id="1697394"/>
    <lineage>
        <taxon>Bacteria</taxon>
        <taxon>Bacillati</taxon>
        <taxon>Bacillota</taxon>
        <taxon>Bacilli</taxon>
        <taxon>Bacillales</taxon>
        <taxon>Bacillaceae</taxon>
        <taxon>Pontibacillus</taxon>
    </lineage>
</organism>
<dbReference type="Pfam" id="PF04748">
    <property type="entry name" value="Polysacc_deac_2"/>
    <property type="match status" value="1"/>
</dbReference>
<dbReference type="PANTHER" id="PTHR30105">
    <property type="entry name" value="UNCHARACTERIZED YIBQ-RELATED"/>
    <property type="match status" value="1"/>
</dbReference>
<sequence length="247" mass="27313">MRVILCALVLLVVWGSMTTGWAVDSKKELAIVIDDFGNDMGGTDAMLELPVPLTVAVMPFMPTTAEDAERAYYLGHEVIVHMPMEPMKGKRSWLGPGAITTDLSDEEIRKRVHDAIHAVPHAVGMNHHMGSKATASERVMRIVLEECKNHGLYYLDSKTTGSSVIPELATELGVPYLENEIFLDHVYSIEHMKKQAKRVEKELVEEQDLIAIGHVGIAGEKMVSVLSEFIPIFKSKADLVPLSDLLP</sequence>
<name>A0ABQ1Q4I7_9BACI</name>
<protein>
    <recommendedName>
        <fullName evidence="3">Divergent polysaccharide deacetylase family protein</fullName>
    </recommendedName>
</protein>
<dbReference type="InterPro" id="IPR011330">
    <property type="entry name" value="Glyco_hydro/deAcase_b/a-brl"/>
</dbReference>
<comment type="caution">
    <text evidence="1">The sequence shown here is derived from an EMBL/GenBank/DDBJ whole genome shotgun (WGS) entry which is preliminary data.</text>
</comment>
<keyword evidence="2" id="KW-1185">Reference proteome</keyword>
<evidence type="ECO:0000313" key="2">
    <source>
        <dbReference type="Proteomes" id="UP000642571"/>
    </source>
</evidence>
<proteinExistence type="predicted"/>
<gene>
    <name evidence="1" type="ORF">GCM10011389_19890</name>
</gene>
<dbReference type="Proteomes" id="UP000642571">
    <property type="component" value="Unassembled WGS sequence"/>
</dbReference>
<evidence type="ECO:0008006" key="3">
    <source>
        <dbReference type="Google" id="ProtNLM"/>
    </source>
</evidence>
<dbReference type="SUPFAM" id="SSF88713">
    <property type="entry name" value="Glycoside hydrolase/deacetylase"/>
    <property type="match status" value="1"/>
</dbReference>
<dbReference type="RefSeq" id="WP_373285974.1">
    <property type="nucleotide sequence ID" value="NZ_BMIN01000007.1"/>
</dbReference>
<evidence type="ECO:0000313" key="1">
    <source>
        <dbReference type="EMBL" id="GGD12349.1"/>
    </source>
</evidence>
<dbReference type="PANTHER" id="PTHR30105:SF2">
    <property type="entry name" value="DIVERGENT POLYSACCHARIDE DEACETYLASE SUPERFAMILY"/>
    <property type="match status" value="1"/>
</dbReference>
<dbReference type="InterPro" id="IPR006837">
    <property type="entry name" value="Divergent_DAC"/>
</dbReference>
<accession>A0ABQ1Q4I7</accession>
<reference evidence="2" key="1">
    <citation type="journal article" date="2019" name="Int. J. Syst. Evol. Microbiol.">
        <title>The Global Catalogue of Microorganisms (GCM) 10K type strain sequencing project: providing services to taxonomists for standard genome sequencing and annotation.</title>
        <authorList>
            <consortium name="The Broad Institute Genomics Platform"/>
            <consortium name="The Broad Institute Genome Sequencing Center for Infectious Disease"/>
            <person name="Wu L."/>
            <person name="Ma J."/>
        </authorList>
    </citation>
    <scope>NUCLEOTIDE SEQUENCE [LARGE SCALE GENOMIC DNA]</scope>
    <source>
        <strain evidence="2">CGMCC 1.15353</strain>
    </source>
</reference>
<dbReference type="Gene3D" id="3.20.20.370">
    <property type="entry name" value="Glycoside hydrolase/deacetylase"/>
    <property type="match status" value="1"/>
</dbReference>
<dbReference type="CDD" id="cd10936">
    <property type="entry name" value="CE4_DAC2"/>
    <property type="match status" value="1"/>
</dbReference>
<dbReference type="EMBL" id="BMIN01000007">
    <property type="protein sequence ID" value="GGD12349.1"/>
    <property type="molecule type" value="Genomic_DNA"/>
</dbReference>